<organism evidence="2 3">
    <name type="scientific">Nyssa sinensis</name>
    <dbReference type="NCBI Taxonomy" id="561372"/>
    <lineage>
        <taxon>Eukaryota</taxon>
        <taxon>Viridiplantae</taxon>
        <taxon>Streptophyta</taxon>
        <taxon>Embryophyta</taxon>
        <taxon>Tracheophyta</taxon>
        <taxon>Spermatophyta</taxon>
        <taxon>Magnoliopsida</taxon>
        <taxon>eudicotyledons</taxon>
        <taxon>Gunneridae</taxon>
        <taxon>Pentapetalae</taxon>
        <taxon>asterids</taxon>
        <taxon>Cornales</taxon>
        <taxon>Nyssaceae</taxon>
        <taxon>Nyssa</taxon>
    </lineage>
</organism>
<evidence type="ECO:0000313" key="2">
    <source>
        <dbReference type="EMBL" id="KAA8539248.1"/>
    </source>
</evidence>
<dbReference type="EMBL" id="CM018037">
    <property type="protein sequence ID" value="KAA8539248.1"/>
    <property type="molecule type" value="Genomic_DNA"/>
</dbReference>
<proteinExistence type="predicted"/>
<reference evidence="2 3" key="1">
    <citation type="submission" date="2019-09" db="EMBL/GenBank/DDBJ databases">
        <title>A chromosome-level genome assembly of the Chinese tupelo Nyssa sinensis.</title>
        <authorList>
            <person name="Yang X."/>
            <person name="Kang M."/>
            <person name="Yang Y."/>
            <person name="Xiong H."/>
            <person name="Wang M."/>
            <person name="Zhang Z."/>
            <person name="Wang Z."/>
            <person name="Wu H."/>
            <person name="Ma T."/>
            <person name="Liu J."/>
            <person name="Xi Z."/>
        </authorList>
    </citation>
    <scope>NUCLEOTIDE SEQUENCE [LARGE SCALE GENOMIC DNA]</scope>
    <source>
        <strain evidence="2">J267</strain>
        <tissue evidence="2">Leaf</tissue>
    </source>
</reference>
<feature type="compositionally biased region" description="Polar residues" evidence="1">
    <location>
        <begin position="90"/>
        <end position="109"/>
    </location>
</feature>
<dbReference type="AlphaFoldDB" id="A0A5J5B9H3"/>
<accession>A0A5J5B9H3</accession>
<feature type="compositionally biased region" description="Polar residues" evidence="1">
    <location>
        <begin position="120"/>
        <end position="133"/>
    </location>
</feature>
<sequence length="166" mass="18377">MASSRAQNTRGYTKHIDNRQNKLRKILKSTSRSHHQVLNIENLTKAGLIQAPDMDLRQQVLSGFRPLKKKIAAIGEPTTSISAKRVAVGNGSSPERTMTEEVQNPSVLPSRTELPRSPTVGGTNVAETSTPSSKKGKETVNSKRREEAFTRTLGRIVPHFLQLKMH</sequence>
<evidence type="ECO:0000256" key="1">
    <source>
        <dbReference type="SAM" id="MobiDB-lite"/>
    </source>
</evidence>
<feature type="compositionally biased region" description="Basic and acidic residues" evidence="1">
    <location>
        <begin position="135"/>
        <end position="147"/>
    </location>
</feature>
<gene>
    <name evidence="2" type="ORF">F0562_025940</name>
</gene>
<dbReference type="Proteomes" id="UP000325577">
    <property type="component" value="Linkage Group LG14"/>
</dbReference>
<evidence type="ECO:0000313" key="3">
    <source>
        <dbReference type="Proteomes" id="UP000325577"/>
    </source>
</evidence>
<protein>
    <submittedName>
        <fullName evidence="2">Uncharacterized protein</fullName>
    </submittedName>
</protein>
<feature type="region of interest" description="Disordered" evidence="1">
    <location>
        <begin position="86"/>
        <end position="147"/>
    </location>
</feature>
<name>A0A5J5B9H3_9ASTE</name>
<keyword evidence="3" id="KW-1185">Reference proteome</keyword>